<dbReference type="Proteomes" id="UP001501746">
    <property type="component" value="Unassembled WGS sequence"/>
</dbReference>
<comment type="caution">
    <text evidence="2">The sequence shown here is derived from an EMBL/GenBank/DDBJ whole genome shotgun (WGS) entry which is preliminary data.</text>
</comment>
<sequence>MAIEIRPVPVPVTLGGPDAAEFEAMAETAALVEESVWGHRRFAYDAYELLPMYHDGYQGRQAFAAWSGDRCVGRIECTWERDAAAETVDLALGVLPEARRVGVGTALLAAGRAVADGLGRTTITAMSDVPAEALDLRGPRLEARDGSGSIPAGDTGAAFALRHGFRLAQLERVSALPVADRAAEFAEASARHEAAATTYRLRSWIDRAPDDLLDELAVAHAAMSTDPPSGTATYDIEVWDAARVRATEQQALDGRRTTLVTAAVSDEGRVAGYTELSLPAGSSAAFQWDTIVLKEHRGHRLGMRMKVANLALLARAAPERTEVVTWNADENEHMLAINIALGFTVRGLSALWQHEADADAGTAGTGATTGS</sequence>
<dbReference type="Pfam" id="PF00583">
    <property type="entry name" value="Acetyltransf_1"/>
    <property type="match status" value="1"/>
</dbReference>
<accession>A0ABN2MP62</accession>
<dbReference type="Gene3D" id="3.40.630.30">
    <property type="match status" value="1"/>
</dbReference>
<protein>
    <recommendedName>
        <fullName evidence="1">N-acetyltransferase domain-containing protein</fullName>
    </recommendedName>
</protein>
<proteinExistence type="predicted"/>
<evidence type="ECO:0000259" key="1">
    <source>
        <dbReference type="PROSITE" id="PS51186"/>
    </source>
</evidence>
<dbReference type="InterPro" id="IPR000182">
    <property type="entry name" value="GNAT_dom"/>
</dbReference>
<dbReference type="SUPFAM" id="SSF55729">
    <property type="entry name" value="Acyl-CoA N-acyltransferases (Nat)"/>
    <property type="match status" value="2"/>
</dbReference>
<evidence type="ECO:0000313" key="3">
    <source>
        <dbReference type="Proteomes" id="UP001501746"/>
    </source>
</evidence>
<organism evidence="2 3">
    <name type="scientific">Agromyces salentinus</name>
    <dbReference type="NCBI Taxonomy" id="269421"/>
    <lineage>
        <taxon>Bacteria</taxon>
        <taxon>Bacillati</taxon>
        <taxon>Actinomycetota</taxon>
        <taxon>Actinomycetes</taxon>
        <taxon>Micrococcales</taxon>
        <taxon>Microbacteriaceae</taxon>
        <taxon>Agromyces</taxon>
    </lineage>
</organism>
<evidence type="ECO:0000313" key="2">
    <source>
        <dbReference type="EMBL" id="GAA1832713.1"/>
    </source>
</evidence>
<feature type="domain" description="N-acetyltransferase" evidence="1">
    <location>
        <begin position="3"/>
        <end position="187"/>
    </location>
</feature>
<dbReference type="EMBL" id="BAAANK010000004">
    <property type="protein sequence ID" value="GAA1832713.1"/>
    <property type="molecule type" value="Genomic_DNA"/>
</dbReference>
<dbReference type="InterPro" id="IPR016181">
    <property type="entry name" value="Acyl_CoA_acyltransferase"/>
</dbReference>
<keyword evidence="3" id="KW-1185">Reference proteome</keyword>
<gene>
    <name evidence="2" type="ORF">GCM10009750_16090</name>
</gene>
<dbReference type="PROSITE" id="PS51186">
    <property type="entry name" value="GNAT"/>
    <property type="match status" value="1"/>
</dbReference>
<dbReference type="CDD" id="cd04301">
    <property type="entry name" value="NAT_SF"/>
    <property type="match status" value="1"/>
</dbReference>
<name>A0ABN2MP62_9MICO</name>
<reference evidence="2 3" key="1">
    <citation type="journal article" date="2019" name="Int. J. Syst. Evol. Microbiol.">
        <title>The Global Catalogue of Microorganisms (GCM) 10K type strain sequencing project: providing services to taxonomists for standard genome sequencing and annotation.</title>
        <authorList>
            <consortium name="The Broad Institute Genomics Platform"/>
            <consortium name="The Broad Institute Genome Sequencing Center for Infectious Disease"/>
            <person name="Wu L."/>
            <person name="Ma J."/>
        </authorList>
    </citation>
    <scope>NUCLEOTIDE SEQUENCE [LARGE SCALE GENOMIC DNA]</scope>
    <source>
        <strain evidence="2 3">JCM 14323</strain>
    </source>
</reference>
<dbReference type="RefSeq" id="WP_157427832.1">
    <property type="nucleotide sequence ID" value="NZ_BAAANK010000004.1"/>
</dbReference>